<keyword evidence="9" id="KW-1185">Reference proteome</keyword>
<dbReference type="InterPro" id="IPR003593">
    <property type="entry name" value="AAA+_ATPase"/>
</dbReference>
<dbReference type="InterPro" id="IPR003439">
    <property type="entry name" value="ABC_transporter-like_ATP-bd"/>
</dbReference>
<dbReference type="RefSeq" id="XP_056794086.1">
    <property type="nucleotide sequence ID" value="XM_056929793.1"/>
</dbReference>
<dbReference type="FunFam" id="3.40.50.300:FF:000618">
    <property type="entry name" value="ATP-binding cassette (ABC) transporter, putative"/>
    <property type="match status" value="1"/>
</dbReference>
<evidence type="ECO:0000256" key="5">
    <source>
        <dbReference type="SAM" id="Coils"/>
    </source>
</evidence>
<feature type="domain" description="ABC transporter" evidence="7">
    <location>
        <begin position="80"/>
        <end position="321"/>
    </location>
</feature>
<dbReference type="PROSITE" id="PS00211">
    <property type="entry name" value="ABC_TRANSPORTER_1"/>
    <property type="match status" value="1"/>
</dbReference>
<reference evidence="8" key="2">
    <citation type="journal article" date="2023" name="IMA Fungus">
        <title>Comparative genomic study of the Penicillium genus elucidates a diverse pangenome and 15 lateral gene transfer events.</title>
        <authorList>
            <person name="Petersen C."/>
            <person name="Sorensen T."/>
            <person name="Nielsen M.R."/>
            <person name="Sondergaard T.E."/>
            <person name="Sorensen J.L."/>
            <person name="Fitzpatrick D.A."/>
            <person name="Frisvad J.C."/>
            <person name="Nielsen K.L."/>
        </authorList>
    </citation>
    <scope>NUCLEOTIDE SEQUENCE</scope>
    <source>
        <strain evidence="8">IBT 30728</strain>
    </source>
</reference>
<proteinExistence type="predicted"/>
<keyword evidence="4 8" id="KW-0067">ATP-binding</keyword>
<dbReference type="PANTHER" id="PTHR19211:SF15">
    <property type="entry name" value="ATP-BINDING CASSETTE SUB-FAMILY F MEMBER 2"/>
    <property type="match status" value="1"/>
</dbReference>
<dbReference type="Proteomes" id="UP001148312">
    <property type="component" value="Unassembled WGS sequence"/>
</dbReference>
<name>A0A9W9XLI1_9EURO</name>
<feature type="region of interest" description="Disordered" evidence="6">
    <location>
        <begin position="1"/>
        <end position="45"/>
    </location>
</feature>
<evidence type="ECO:0000256" key="1">
    <source>
        <dbReference type="ARBA" id="ARBA00004141"/>
    </source>
</evidence>
<dbReference type="PROSITE" id="PS50893">
    <property type="entry name" value="ABC_TRANSPORTER_2"/>
    <property type="match status" value="2"/>
</dbReference>
<dbReference type="InterPro" id="IPR027417">
    <property type="entry name" value="P-loop_NTPase"/>
</dbReference>
<dbReference type="GO" id="GO:0005524">
    <property type="term" value="F:ATP binding"/>
    <property type="evidence" value="ECO:0007669"/>
    <property type="project" value="UniProtKB-KW"/>
</dbReference>
<dbReference type="InterPro" id="IPR032781">
    <property type="entry name" value="ABC_tran_Xtn"/>
</dbReference>
<dbReference type="FunFam" id="3.40.50.300:FF:000549">
    <property type="entry name" value="ABC transporter ATP-binding protein arb1"/>
    <property type="match status" value="1"/>
</dbReference>
<evidence type="ECO:0000313" key="9">
    <source>
        <dbReference type="Proteomes" id="UP001148312"/>
    </source>
</evidence>
<dbReference type="SUPFAM" id="SSF52540">
    <property type="entry name" value="P-loop containing nucleoside triphosphate hydrolases"/>
    <property type="match status" value="2"/>
</dbReference>
<dbReference type="CDD" id="cd03221">
    <property type="entry name" value="ABCF_EF-3"/>
    <property type="match status" value="2"/>
</dbReference>
<dbReference type="GeneID" id="81620042"/>
<evidence type="ECO:0000256" key="3">
    <source>
        <dbReference type="ARBA" id="ARBA00022741"/>
    </source>
</evidence>
<dbReference type="GO" id="GO:0016887">
    <property type="term" value="F:ATP hydrolysis activity"/>
    <property type="evidence" value="ECO:0007669"/>
    <property type="project" value="InterPro"/>
</dbReference>
<gene>
    <name evidence="8" type="ORF">N7539_000189</name>
</gene>
<organism evidence="8 9">
    <name type="scientific">Penicillium diatomitis</name>
    <dbReference type="NCBI Taxonomy" id="2819901"/>
    <lineage>
        <taxon>Eukaryota</taxon>
        <taxon>Fungi</taxon>
        <taxon>Dikarya</taxon>
        <taxon>Ascomycota</taxon>
        <taxon>Pezizomycotina</taxon>
        <taxon>Eurotiomycetes</taxon>
        <taxon>Eurotiomycetidae</taxon>
        <taxon>Eurotiales</taxon>
        <taxon>Aspergillaceae</taxon>
        <taxon>Penicillium</taxon>
    </lineage>
</organism>
<protein>
    <submittedName>
        <fullName evidence="8">ABC transporter ATP-binding protein ARB1</fullName>
    </submittedName>
</protein>
<dbReference type="InterPro" id="IPR017871">
    <property type="entry name" value="ABC_transporter-like_CS"/>
</dbReference>
<dbReference type="AlphaFoldDB" id="A0A9W9XLI1"/>
<dbReference type="Pfam" id="PF12848">
    <property type="entry name" value="ABC_tran_Xtn"/>
    <property type="match status" value="1"/>
</dbReference>
<comment type="caution">
    <text evidence="8">The sequence shown here is derived from an EMBL/GenBank/DDBJ whole genome shotgun (WGS) entry which is preliminary data.</text>
</comment>
<dbReference type="GO" id="GO:0016020">
    <property type="term" value="C:membrane"/>
    <property type="evidence" value="ECO:0007669"/>
    <property type="project" value="UniProtKB-SubCell"/>
</dbReference>
<accession>A0A9W9XLI1</accession>
<feature type="domain" description="ABC transporter" evidence="7">
    <location>
        <begin position="391"/>
        <end position="610"/>
    </location>
</feature>
<reference evidence="8" key="1">
    <citation type="submission" date="2022-12" db="EMBL/GenBank/DDBJ databases">
        <authorList>
            <person name="Petersen C."/>
        </authorList>
    </citation>
    <scope>NUCLEOTIDE SEQUENCE</scope>
    <source>
        <strain evidence="8">IBT 30728</strain>
    </source>
</reference>
<keyword evidence="2" id="KW-0677">Repeat</keyword>
<evidence type="ECO:0000259" key="7">
    <source>
        <dbReference type="PROSITE" id="PS50893"/>
    </source>
</evidence>
<evidence type="ECO:0000256" key="2">
    <source>
        <dbReference type="ARBA" id="ARBA00022737"/>
    </source>
</evidence>
<comment type="subcellular location">
    <subcellularLocation>
        <location evidence="1">Membrane</location>
        <topology evidence="1">Multi-pass membrane protein</topology>
    </subcellularLocation>
</comment>
<evidence type="ECO:0000256" key="4">
    <source>
        <dbReference type="ARBA" id="ARBA00022840"/>
    </source>
</evidence>
<dbReference type="PANTHER" id="PTHR19211">
    <property type="entry name" value="ATP-BINDING TRANSPORT PROTEIN-RELATED"/>
    <property type="match status" value="1"/>
</dbReference>
<dbReference type="Pfam" id="PF00005">
    <property type="entry name" value="ABC_tran"/>
    <property type="match status" value="2"/>
</dbReference>
<evidence type="ECO:0000256" key="6">
    <source>
        <dbReference type="SAM" id="MobiDB-lite"/>
    </source>
</evidence>
<dbReference type="Gene3D" id="3.40.50.300">
    <property type="entry name" value="P-loop containing nucleotide triphosphate hydrolases"/>
    <property type="match status" value="2"/>
</dbReference>
<dbReference type="InterPro" id="IPR050611">
    <property type="entry name" value="ABCF"/>
</dbReference>
<sequence>MVSASKAARMAKRAEAGDKKTKKSTKEDAVAEVANGDEQPATTEAKMKDVEKLTSQMDKHGLSDRVTTGVLSSLPASRDVKITSASLVFHGKVLFTDSTLELNFGRRYGLLGENGCGKSTLLKSIATREFPFPEHIDLYLLNEGAPMTDKGALEWVVDEAQAQLDAMEKKAEEILEVEGPDSPILEDLYDRMDKMDPSTFHTRASLILTGLGFNKVTIHKKTKDMSGGWRMRVALAKALFVKPSLLLLDDPTAHLDLEACVWLEEYLKKWDRTLVLVSHSMDFLNGVCTNMIDMRMKTLLYYGGNYDSYHKTRAEQETNQMKAYTKQQEEIAHIKKFIASAGTYANLVRQAKSRQKILDKMEADGFIQPVVPDRVFTFRFADVEKLPPPVMSFDDVSFSYSGNWDDTLYEHLDLGVDMDSRTALVGPNGVGKSTLLRLMTGKLSPIAGTVSRHTHLKLGVYSQHSAEQLDLTKSSLEFVRDKFPEKSQDYQYWRQQLGRYGLSGESQTAIMGTLSEGQKSRIVFALLAIESPNMILLDEPTNGLDIPTIDSLADAINAYNGGVVVVSHDFRLLDKIAKDILVCENKTVRRWDGSIGAYKKYLRDKMVSAGAV</sequence>
<dbReference type="EMBL" id="JAPWDQ010000001">
    <property type="protein sequence ID" value="KAJ5495073.1"/>
    <property type="molecule type" value="Genomic_DNA"/>
</dbReference>
<evidence type="ECO:0000313" key="8">
    <source>
        <dbReference type="EMBL" id="KAJ5495073.1"/>
    </source>
</evidence>
<feature type="compositionally biased region" description="Basic and acidic residues" evidence="6">
    <location>
        <begin position="12"/>
        <end position="29"/>
    </location>
</feature>
<feature type="coiled-coil region" evidence="5">
    <location>
        <begin position="150"/>
        <end position="177"/>
    </location>
</feature>
<keyword evidence="3" id="KW-0547">Nucleotide-binding</keyword>
<keyword evidence="5" id="KW-0175">Coiled coil</keyword>
<dbReference type="SMART" id="SM00382">
    <property type="entry name" value="AAA"/>
    <property type="match status" value="2"/>
</dbReference>